<dbReference type="EMBL" id="GDHC01010901">
    <property type="protein sequence ID" value="JAQ07728.1"/>
    <property type="molecule type" value="Transcribed_RNA"/>
</dbReference>
<feature type="non-terminal residue" evidence="2">
    <location>
        <position position="172"/>
    </location>
</feature>
<feature type="signal peptide" evidence="1">
    <location>
        <begin position="1"/>
        <end position="24"/>
    </location>
</feature>
<keyword evidence="1" id="KW-0732">Signal</keyword>
<reference evidence="2" key="1">
    <citation type="journal article" date="2016" name="Gigascience">
        <title>De novo construction of an expanded transcriptome assembly for the western tarnished plant bug, Lygus hesperus.</title>
        <authorList>
            <person name="Tassone E.E."/>
            <person name="Geib S.M."/>
            <person name="Hall B."/>
            <person name="Fabrick J.A."/>
            <person name="Brent C.S."/>
            <person name="Hull J.J."/>
        </authorList>
    </citation>
    <scope>NUCLEOTIDE SEQUENCE</scope>
</reference>
<sequence>MLMQTSPLLLVLLIYMCVLLSCESAPLFSAICVVVASAAPTLLLRIPSLDVIPPRLRQLELRNGSMNLDSSDGGCLSLSLAGSPSASVAPATAVSRGIFDGLYSYMFDIDIKFPPSPLTALVWKLHVVDVSASPFTVVPYTTVSVSCVLCFAFFTTCSSYFTCYCDCGCDCD</sequence>
<feature type="chain" id="PRO_5035747807" evidence="1">
    <location>
        <begin position="25"/>
        <end position="172"/>
    </location>
</feature>
<organism evidence="2">
    <name type="scientific">Lygus hesperus</name>
    <name type="common">Western plant bug</name>
    <dbReference type="NCBI Taxonomy" id="30085"/>
    <lineage>
        <taxon>Eukaryota</taxon>
        <taxon>Metazoa</taxon>
        <taxon>Ecdysozoa</taxon>
        <taxon>Arthropoda</taxon>
        <taxon>Hexapoda</taxon>
        <taxon>Insecta</taxon>
        <taxon>Pterygota</taxon>
        <taxon>Neoptera</taxon>
        <taxon>Paraneoptera</taxon>
        <taxon>Hemiptera</taxon>
        <taxon>Heteroptera</taxon>
        <taxon>Panheteroptera</taxon>
        <taxon>Cimicomorpha</taxon>
        <taxon>Miridae</taxon>
        <taxon>Mirini</taxon>
        <taxon>Lygus</taxon>
    </lineage>
</organism>
<dbReference type="AlphaFoldDB" id="A0A146LI42"/>
<accession>A0A146LI42</accession>
<evidence type="ECO:0000313" key="2">
    <source>
        <dbReference type="EMBL" id="JAQ07728.1"/>
    </source>
</evidence>
<gene>
    <name evidence="2" type="ORF">g.33714</name>
</gene>
<protein>
    <submittedName>
        <fullName evidence="2">Uncharacterized protein</fullName>
    </submittedName>
</protein>
<name>A0A146LI42_LYGHE</name>
<proteinExistence type="predicted"/>
<evidence type="ECO:0000256" key="1">
    <source>
        <dbReference type="SAM" id="SignalP"/>
    </source>
</evidence>